<evidence type="ECO:0000313" key="1">
    <source>
        <dbReference type="EMBL" id="PIP57696.1"/>
    </source>
</evidence>
<accession>A0A2H0BJ20</accession>
<protein>
    <submittedName>
        <fullName evidence="1">Uncharacterized protein</fullName>
    </submittedName>
</protein>
<name>A0A2H0BJ20_9BACT</name>
<proteinExistence type="predicted"/>
<gene>
    <name evidence="1" type="ORF">COX03_01710</name>
</gene>
<dbReference type="EMBL" id="PCSW01000052">
    <property type="protein sequence ID" value="PIP57696.1"/>
    <property type="molecule type" value="Genomic_DNA"/>
</dbReference>
<sequence>MVTRWFDIKDKALDLRQKGKSIRFVEKKLGIPRSTLSGWFKNIILTDTQLRILEAQHQKGMIKGRKNAVLWHNKQKELRIKLAHEEAIETLNQIDFNNNNILEVALAMLYLGEGSKDNSTSMGNTNPLILKFFISSMTKIFKIHKNNITCELHLRSDQNIDEIIKYWSKELTIQREKFSAVKDKRIVKSKTYPNYHGVCVVRCAGMAVLRRIVHLGEEFSKMVINTMD</sequence>
<comment type="caution">
    <text evidence="1">The sequence shown here is derived from an EMBL/GenBank/DDBJ whole genome shotgun (WGS) entry which is preliminary data.</text>
</comment>
<dbReference type="AlphaFoldDB" id="A0A2H0BJ20"/>
<dbReference type="Proteomes" id="UP000229847">
    <property type="component" value="Unassembled WGS sequence"/>
</dbReference>
<reference evidence="1 2" key="1">
    <citation type="submission" date="2017-09" db="EMBL/GenBank/DDBJ databases">
        <title>Depth-based differentiation of microbial function through sediment-hosted aquifers and enrichment of novel symbionts in the deep terrestrial subsurface.</title>
        <authorList>
            <person name="Probst A.J."/>
            <person name="Ladd B."/>
            <person name="Jarett J.K."/>
            <person name="Geller-Mcgrath D.E."/>
            <person name="Sieber C.M."/>
            <person name="Emerson J.B."/>
            <person name="Anantharaman K."/>
            <person name="Thomas B.C."/>
            <person name="Malmstrom R."/>
            <person name="Stieglmeier M."/>
            <person name="Klingl A."/>
            <person name="Woyke T."/>
            <person name="Ryan C.M."/>
            <person name="Banfield J.F."/>
        </authorList>
    </citation>
    <scope>NUCLEOTIDE SEQUENCE [LARGE SCALE GENOMIC DNA]</scope>
    <source>
        <strain evidence="1">CG22_combo_CG10-13_8_21_14_all_39_10</strain>
    </source>
</reference>
<evidence type="ECO:0000313" key="2">
    <source>
        <dbReference type="Proteomes" id="UP000229847"/>
    </source>
</evidence>
<organism evidence="1 2">
    <name type="scientific">Candidatus Woesebacteria bacterium CG22_combo_CG10-13_8_21_14_all_39_10</name>
    <dbReference type="NCBI Taxonomy" id="1975059"/>
    <lineage>
        <taxon>Bacteria</taxon>
        <taxon>Candidatus Woeseibacteriota</taxon>
    </lineage>
</organism>